<dbReference type="EMBL" id="CAUYUJ010015028">
    <property type="protein sequence ID" value="CAK0849057.1"/>
    <property type="molecule type" value="Genomic_DNA"/>
</dbReference>
<protein>
    <submittedName>
        <fullName evidence="8">Uncharacterized protein</fullName>
    </submittedName>
</protein>
<keyword evidence="2" id="KW-1003">Cell membrane</keyword>
<feature type="transmembrane region" description="Helical" evidence="7">
    <location>
        <begin position="284"/>
        <end position="302"/>
    </location>
</feature>
<evidence type="ECO:0000256" key="1">
    <source>
        <dbReference type="ARBA" id="ARBA00004651"/>
    </source>
</evidence>
<feature type="region of interest" description="Disordered" evidence="6">
    <location>
        <begin position="43"/>
        <end position="79"/>
    </location>
</feature>
<feature type="transmembrane region" description="Helical" evidence="7">
    <location>
        <begin position="81"/>
        <end position="99"/>
    </location>
</feature>
<evidence type="ECO:0000256" key="2">
    <source>
        <dbReference type="ARBA" id="ARBA00022475"/>
    </source>
</evidence>
<feature type="non-terminal residue" evidence="8">
    <location>
        <position position="1"/>
    </location>
</feature>
<evidence type="ECO:0000313" key="9">
    <source>
        <dbReference type="Proteomes" id="UP001189429"/>
    </source>
</evidence>
<evidence type="ECO:0000256" key="3">
    <source>
        <dbReference type="ARBA" id="ARBA00022692"/>
    </source>
</evidence>
<evidence type="ECO:0000256" key="4">
    <source>
        <dbReference type="ARBA" id="ARBA00022989"/>
    </source>
</evidence>
<dbReference type="PANTHER" id="PTHR12677">
    <property type="entry name" value="GOLGI APPARATUS MEMBRANE PROTEIN TVP38-RELATED"/>
    <property type="match status" value="1"/>
</dbReference>
<keyword evidence="5 7" id="KW-0472">Membrane</keyword>
<feature type="transmembrane region" description="Helical" evidence="7">
    <location>
        <begin position="158"/>
        <end position="183"/>
    </location>
</feature>
<sequence>AVWLKPRCSLKRHVHRLCVLARAKRDNFTRRWARLSWAMSAPTQTRVRADSPKPAPKDGGSSKQCANKVQQQDSGGRSGKSTIIVAGVCVVSFFAYTYFGSRVDVKAGLEAAVDFVEKQGDTAIWWYIMFTFVGVICLVPTTLMEVSGGFLLGSQYGLWLYPITGATKLCANVVAVLIARHLIKDMVMEKVVKRSEFLTMVAAAAKDEPWKMAFLVRGSMVPLFVKNYGLGVTDIGYIPNACCSMIFTNFYAAQNLYMGSTMKNLKDVFAPKKAAEGPMDPAAYAKKCLPIVFNVLLVFFLVKSLKAQFKKQRSEIEETLKKRNDTKSAAGKAD</sequence>
<feature type="transmembrane region" description="Helical" evidence="7">
    <location>
        <begin position="124"/>
        <end position="146"/>
    </location>
</feature>
<comment type="subcellular location">
    <subcellularLocation>
        <location evidence="1">Cell membrane</location>
        <topology evidence="1">Multi-pass membrane protein</topology>
    </subcellularLocation>
</comment>
<feature type="compositionally biased region" description="Polar residues" evidence="6">
    <location>
        <begin position="61"/>
        <end position="79"/>
    </location>
</feature>
<accession>A0ABN9TSA4</accession>
<keyword evidence="9" id="KW-1185">Reference proteome</keyword>
<comment type="caution">
    <text evidence="8">The sequence shown here is derived from an EMBL/GenBank/DDBJ whole genome shotgun (WGS) entry which is preliminary data.</text>
</comment>
<evidence type="ECO:0000313" key="8">
    <source>
        <dbReference type="EMBL" id="CAK0849057.1"/>
    </source>
</evidence>
<dbReference type="InterPro" id="IPR015414">
    <property type="entry name" value="TMEM64"/>
</dbReference>
<evidence type="ECO:0000256" key="5">
    <source>
        <dbReference type="ARBA" id="ARBA00023136"/>
    </source>
</evidence>
<keyword evidence="4 7" id="KW-1133">Transmembrane helix</keyword>
<evidence type="ECO:0000256" key="7">
    <source>
        <dbReference type="SAM" id="Phobius"/>
    </source>
</evidence>
<dbReference type="Proteomes" id="UP001189429">
    <property type="component" value="Unassembled WGS sequence"/>
</dbReference>
<organism evidence="8 9">
    <name type="scientific">Prorocentrum cordatum</name>
    <dbReference type="NCBI Taxonomy" id="2364126"/>
    <lineage>
        <taxon>Eukaryota</taxon>
        <taxon>Sar</taxon>
        <taxon>Alveolata</taxon>
        <taxon>Dinophyceae</taxon>
        <taxon>Prorocentrales</taxon>
        <taxon>Prorocentraceae</taxon>
        <taxon>Prorocentrum</taxon>
    </lineage>
</organism>
<gene>
    <name evidence="8" type="ORF">PCOR1329_LOCUS41832</name>
</gene>
<proteinExistence type="predicted"/>
<evidence type="ECO:0000256" key="6">
    <source>
        <dbReference type="SAM" id="MobiDB-lite"/>
    </source>
</evidence>
<name>A0ABN9TSA4_9DINO</name>
<reference evidence="8" key="1">
    <citation type="submission" date="2023-10" db="EMBL/GenBank/DDBJ databases">
        <authorList>
            <person name="Chen Y."/>
            <person name="Shah S."/>
            <person name="Dougan E. K."/>
            <person name="Thang M."/>
            <person name="Chan C."/>
        </authorList>
    </citation>
    <scope>NUCLEOTIDE SEQUENCE [LARGE SCALE GENOMIC DNA]</scope>
</reference>
<keyword evidence="3 7" id="KW-0812">Transmembrane</keyword>
<dbReference type="PANTHER" id="PTHR12677:SF59">
    <property type="entry name" value="GOLGI APPARATUS MEMBRANE PROTEIN TVP38-RELATED"/>
    <property type="match status" value="1"/>
</dbReference>